<organism evidence="8 9">
    <name type="scientific">Nocardiopsis coralli</name>
    <dbReference type="NCBI Taxonomy" id="2772213"/>
    <lineage>
        <taxon>Bacteria</taxon>
        <taxon>Bacillati</taxon>
        <taxon>Actinomycetota</taxon>
        <taxon>Actinomycetes</taxon>
        <taxon>Streptosporangiales</taxon>
        <taxon>Nocardiopsidaceae</taxon>
        <taxon>Nocardiopsis</taxon>
    </lineage>
</organism>
<dbReference type="EMBL" id="JADBGI010000003">
    <property type="protein sequence ID" value="MBE2997769.1"/>
    <property type="molecule type" value="Genomic_DNA"/>
</dbReference>
<dbReference type="InterPro" id="IPR033949">
    <property type="entry name" value="CobQ_GATase1"/>
</dbReference>
<dbReference type="PROSITE" id="PS51014">
    <property type="entry name" value="COBK_CBIJ"/>
    <property type="match status" value="1"/>
</dbReference>
<keyword evidence="3 4" id="KW-0315">Glutamine amidotransferase</keyword>
<dbReference type="InterPro" id="IPR027417">
    <property type="entry name" value="P-loop_NTPase"/>
</dbReference>
<dbReference type="InterPro" id="IPR004459">
    <property type="entry name" value="CobQ_synth"/>
</dbReference>
<dbReference type="NCBIfam" id="NF005968">
    <property type="entry name" value="PRK08057.1-2"/>
    <property type="match status" value="1"/>
</dbReference>
<comment type="function">
    <text evidence="4">Catalyzes amidations at positions B, D, E, and G on adenosylcobyrinic A,C-diamide. NH(2) groups are provided by glutamine, and one molecule of ATP is hydrogenolyzed for each amidation.</text>
</comment>
<dbReference type="PROSITE" id="PS51273">
    <property type="entry name" value="GATASE_TYPE_1"/>
    <property type="match status" value="1"/>
</dbReference>
<dbReference type="NCBIfam" id="NF001989">
    <property type="entry name" value="PRK00784.1"/>
    <property type="match status" value="1"/>
</dbReference>
<keyword evidence="2 4" id="KW-0169">Cobalamin biosynthesis</keyword>
<dbReference type="Pfam" id="PF01656">
    <property type="entry name" value="CbiA"/>
    <property type="match status" value="1"/>
</dbReference>
<dbReference type="NCBIfam" id="TIGR00313">
    <property type="entry name" value="cobQ"/>
    <property type="match status" value="1"/>
</dbReference>
<accession>A0ABR9P1P7</accession>
<dbReference type="Gene3D" id="3.40.50.880">
    <property type="match status" value="1"/>
</dbReference>
<proteinExistence type="inferred from homology"/>
<dbReference type="InterPro" id="IPR029062">
    <property type="entry name" value="Class_I_gatase-like"/>
</dbReference>
<feature type="active site" evidence="4">
    <location>
        <position position="443"/>
    </location>
</feature>
<evidence type="ECO:0000259" key="6">
    <source>
        <dbReference type="Pfam" id="PF01656"/>
    </source>
</evidence>
<comment type="caution">
    <text evidence="8">The sequence shown here is derived from an EMBL/GenBank/DDBJ whole genome shotgun (WGS) entry which is preliminary data.</text>
</comment>
<evidence type="ECO:0000256" key="3">
    <source>
        <dbReference type="ARBA" id="ARBA00022962"/>
    </source>
</evidence>
<feature type="domain" description="CobQ/CobB/MinD/ParA nucleotide binding" evidence="6">
    <location>
        <begin position="20"/>
        <end position="249"/>
    </location>
</feature>
<dbReference type="PANTHER" id="PTHR21343">
    <property type="entry name" value="DETHIOBIOTIN SYNTHETASE"/>
    <property type="match status" value="1"/>
</dbReference>
<keyword evidence="9" id="KW-1185">Reference proteome</keyword>
<dbReference type="InterPro" id="IPR002586">
    <property type="entry name" value="CobQ/CobB/MinD/ParA_Nub-bd_dom"/>
</dbReference>
<evidence type="ECO:0000256" key="2">
    <source>
        <dbReference type="ARBA" id="ARBA00022573"/>
    </source>
</evidence>
<evidence type="ECO:0000256" key="5">
    <source>
        <dbReference type="SAM" id="MobiDB-lite"/>
    </source>
</evidence>
<dbReference type="Gene3D" id="3.40.50.300">
    <property type="entry name" value="P-loop containing nucleotide triphosphate hydrolases"/>
    <property type="match status" value="1"/>
</dbReference>
<dbReference type="NCBIfam" id="TIGR00715">
    <property type="entry name" value="precor6x_red"/>
    <property type="match status" value="1"/>
</dbReference>
<sequence>MSGGAVDGSGAGVRAGRGLLVAGATSDAGKSVVTTGLCRALARRGVRVAPYKAQNMSNNSMVCEGPDGQPAEIGRAQWVQALAAQAEPEPAMNPVLLKPGSDRRSHAVLMGHPAGDLSSTDWEQGRRHLAKAAHAAFDDLASRYDVVVAEGAGSPAEINLRAGDYVNMGLARHAGLPTVVVGDIDRGGVFASLYGTVGLLGPADQALVSGFVVNKFRGDPGLLRPGLDDLERMTGRRVYGTLPWDPGVWLDSEDALDLAARRSGGDASHRAGSVRRVAVVRLPRISNFTDVDALGLEPGLDVVFASSPHDLSDADLVVLPGSRSTLADLEWMRARGLDRALQEHVRRGRPLLGVCGGFQMLGRTIADPDGVEAAAGASAEGLGLLDVRTEFTAGKTLRLPSGSALGAPAYGYEIHHGRVTVGGGGEEFLGGVRSGAVFGTMWHGSLEGDEFRSAFLAEALGVEPSGTGFAAARERRLDVLGELVERHLDVDALLDLARGGAPEELPVLAPSTTSHAVADAAGPEGSGPSTMPATGAVPGEDVDVSPGEGVAASGTPSSEAPAGADTYGSPGAAVPAEHTHGGSPDEATRADTPTDLDKGPDARPGTGAADLRSVGDGHARGRSLPASSAVAPAGPRVLLLGGPRVLLLGGTSEARELAALLVEAGIDVTSSLAGRVARPRLPVGSVRIGGFGGAEGLRAVLPEYDVVVDATHPFARGMSANAAAACADGFPLLRLERPPWEPDPSWHYTDTHEQAADLAAELAGEHGGPPLLTVGRQELARFVPALRDHAVLARVVDAPDLELPDAWRLVTSRGPYSFDSEHGLMQGHGSGALVTKDAGGAYTWPKMAAARALGVPVVVVRRPAGAAGVPAVHDVREAFTWVLSQR</sequence>
<feature type="active site" description="Nucleophile" evidence="4">
    <location>
        <position position="355"/>
    </location>
</feature>
<dbReference type="SUPFAM" id="SSF52317">
    <property type="entry name" value="Class I glutamine amidotransferase-like"/>
    <property type="match status" value="1"/>
</dbReference>
<evidence type="ECO:0000259" key="7">
    <source>
        <dbReference type="Pfam" id="PF07685"/>
    </source>
</evidence>
<dbReference type="PANTHER" id="PTHR21343:SF1">
    <property type="entry name" value="COBYRIC ACID SYNTHASE"/>
    <property type="match status" value="1"/>
</dbReference>
<feature type="domain" description="CobB/CobQ-like glutamine amidotransferase" evidence="7">
    <location>
        <begin position="276"/>
        <end position="450"/>
    </location>
</feature>
<comment type="pathway">
    <text evidence="1 4">Cofactor biosynthesis; adenosylcobalamin biosynthesis.</text>
</comment>
<dbReference type="CDD" id="cd05389">
    <property type="entry name" value="CobQ_N"/>
    <property type="match status" value="1"/>
</dbReference>
<gene>
    <name evidence="4" type="primary">cobQ</name>
    <name evidence="8" type="ORF">IDM40_03455</name>
</gene>
<evidence type="ECO:0000256" key="4">
    <source>
        <dbReference type="HAMAP-Rule" id="MF_00028"/>
    </source>
</evidence>
<dbReference type="Proteomes" id="UP000806528">
    <property type="component" value="Unassembled WGS sequence"/>
</dbReference>
<dbReference type="HAMAP" id="MF_00028">
    <property type="entry name" value="CobQ"/>
    <property type="match status" value="1"/>
</dbReference>
<evidence type="ECO:0000313" key="8">
    <source>
        <dbReference type="EMBL" id="MBE2997769.1"/>
    </source>
</evidence>
<reference evidence="8 9" key="1">
    <citation type="submission" date="2020-09" db="EMBL/GenBank/DDBJ databases">
        <title>Diversity and distribution of actinomycetes associated with coral in the coast of Hainan.</title>
        <authorList>
            <person name="Li F."/>
        </authorList>
    </citation>
    <scope>NUCLEOTIDE SEQUENCE [LARGE SCALE GENOMIC DNA]</scope>
    <source>
        <strain evidence="8 9">HNM0947</strain>
    </source>
</reference>
<dbReference type="InterPro" id="IPR011698">
    <property type="entry name" value="GATase_3"/>
</dbReference>
<evidence type="ECO:0000256" key="1">
    <source>
        <dbReference type="ARBA" id="ARBA00004953"/>
    </source>
</evidence>
<name>A0ABR9P1P7_9ACTN</name>
<dbReference type="InterPro" id="IPR047045">
    <property type="entry name" value="CobQ_N"/>
</dbReference>
<evidence type="ECO:0000313" key="9">
    <source>
        <dbReference type="Proteomes" id="UP000806528"/>
    </source>
</evidence>
<comment type="similarity">
    <text evidence="4">Belongs to the CobB/CobQ family. CobQ subfamily.</text>
</comment>
<dbReference type="SUPFAM" id="SSF52540">
    <property type="entry name" value="P-loop containing nucleoside triphosphate hydrolases"/>
    <property type="match status" value="1"/>
</dbReference>
<protein>
    <recommendedName>
        <fullName evidence="4">Cobyric acid synthase</fullName>
    </recommendedName>
</protein>
<feature type="region of interest" description="Disordered" evidence="5">
    <location>
        <begin position="517"/>
        <end position="629"/>
    </location>
</feature>
<dbReference type="PROSITE" id="PS51274">
    <property type="entry name" value="GATASE_COBBQ"/>
    <property type="match status" value="1"/>
</dbReference>
<dbReference type="InterPro" id="IPR003723">
    <property type="entry name" value="Precorrin-6x_reduct"/>
</dbReference>
<dbReference type="Pfam" id="PF02571">
    <property type="entry name" value="CbiJ"/>
    <property type="match status" value="1"/>
</dbReference>
<dbReference type="CDD" id="cd01750">
    <property type="entry name" value="GATase1_CobQ"/>
    <property type="match status" value="1"/>
</dbReference>
<dbReference type="Pfam" id="PF07685">
    <property type="entry name" value="GATase_3"/>
    <property type="match status" value="1"/>
</dbReference>